<keyword evidence="2" id="KW-1185">Reference proteome</keyword>
<organism evidence="1 2">
    <name type="scientific">Sphingomonas japonica</name>
    <dbReference type="NCBI Taxonomy" id="511662"/>
    <lineage>
        <taxon>Bacteria</taxon>
        <taxon>Pseudomonadati</taxon>
        <taxon>Pseudomonadota</taxon>
        <taxon>Alphaproteobacteria</taxon>
        <taxon>Sphingomonadales</taxon>
        <taxon>Sphingomonadaceae</taxon>
        <taxon>Sphingomonas</taxon>
    </lineage>
</organism>
<dbReference type="RefSeq" id="WP_140048052.1">
    <property type="nucleotide sequence ID" value="NZ_BAAAEV010000001.1"/>
</dbReference>
<gene>
    <name evidence="1" type="ORF">FHT01_000395</name>
</gene>
<evidence type="ECO:0000313" key="2">
    <source>
        <dbReference type="Proteomes" id="UP000788153"/>
    </source>
</evidence>
<protein>
    <submittedName>
        <fullName evidence="1">Uncharacterized protein</fullName>
    </submittedName>
</protein>
<reference evidence="1 2" key="1">
    <citation type="submission" date="2020-03" db="EMBL/GenBank/DDBJ databases">
        <title>Genomic Encyclopedia of Type Strains, Phase IV (KMG-IV): sequencing the most valuable type-strain genomes for metagenomic binning, comparative biology and taxonomic classification.</title>
        <authorList>
            <person name="Goeker M."/>
        </authorList>
    </citation>
    <scope>NUCLEOTIDE SEQUENCE [LARGE SCALE GENOMIC DNA]</scope>
    <source>
        <strain evidence="1 2">DSM 22753</strain>
    </source>
</reference>
<dbReference type="Proteomes" id="UP000788153">
    <property type="component" value="Unassembled WGS sequence"/>
</dbReference>
<sequence>MTSLSYRSLSGLIAFGCAICVTPVAIAAIPPQHGTLLLVSLRGEPGAAMAKWATGEGLALVARGPISASYIVYGAASVARPLAAAHGAVVIRAPQAGCGFWA</sequence>
<name>A0ABX0TX32_9SPHN</name>
<proteinExistence type="predicted"/>
<dbReference type="EMBL" id="JAASQP010000001">
    <property type="protein sequence ID" value="NIJ22853.1"/>
    <property type="molecule type" value="Genomic_DNA"/>
</dbReference>
<accession>A0ABX0TX32</accession>
<comment type="caution">
    <text evidence="1">The sequence shown here is derived from an EMBL/GenBank/DDBJ whole genome shotgun (WGS) entry which is preliminary data.</text>
</comment>
<evidence type="ECO:0000313" key="1">
    <source>
        <dbReference type="EMBL" id="NIJ22853.1"/>
    </source>
</evidence>